<evidence type="ECO:0000256" key="6">
    <source>
        <dbReference type="ARBA" id="ARBA00023225"/>
    </source>
</evidence>
<evidence type="ECO:0000256" key="8">
    <source>
        <dbReference type="SAM" id="MobiDB-lite"/>
    </source>
</evidence>
<evidence type="ECO:0000256" key="3">
    <source>
        <dbReference type="ARBA" id="ARBA00022448"/>
    </source>
</evidence>
<dbReference type="PANTHER" id="PTHR34982">
    <property type="entry name" value="YOP PROTEINS TRANSLOCATION PROTEIN L"/>
    <property type="match status" value="1"/>
</dbReference>
<evidence type="ECO:0000256" key="4">
    <source>
        <dbReference type="ARBA" id="ARBA00022795"/>
    </source>
</evidence>
<feature type="coiled-coil region" evidence="7">
    <location>
        <begin position="62"/>
        <end position="116"/>
    </location>
</feature>
<comment type="function">
    <text evidence="1">Needed for flagellar regrowth and assembly.</text>
</comment>
<sequence length="217" mass="24531">MVKAIDNIITGAPLRDIRLAIGPAEALLQDSDRPEEPAALSLEDQLHESEERGYSRGRDETVVEYEEKLQALRQELEETQHKTVGERLDTLENNVQEQVQKRLRELEGELVEFAAEAAVRLVNDLPISTEILEASILDALKHCENDIEVSVHLNPADLKMLKESGSELLSDSPHQRRVRYLKDEEVSRGGCLVETRCGVIDGRRETREKLLMETVKA</sequence>
<reference evidence="10" key="1">
    <citation type="submission" date="2018-05" db="EMBL/GenBank/DDBJ databases">
        <authorList>
            <person name="Lanie J.A."/>
            <person name="Ng W.-L."/>
            <person name="Kazmierczak K.M."/>
            <person name="Andrzejewski T.M."/>
            <person name="Davidsen T.M."/>
            <person name="Wayne K.J."/>
            <person name="Tettelin H."/>
            <person name="Glass J.I."/>
            <person name="Rusch D."/>
            <person name="Podicherti R."/>
            <person name="Tsui H.-C.T."/>
            <person name="Winkler M.E."/>
        </authorList>
    </citation>
    <scope>NUCLEOTIDE SEQUENCE</scope>
</reference>
<gene>
    <name evidence="10" type="ORF">METZ01_LOCUS386156</name>
</gene>
<feature type="compositionally biased region" description="Basic and acidic residues" evidence="8">
    <location>
        <begin position="44"/>
        <end position="58"/>
    </location>
</feature>
<dbReference type="GO" id="GO:0005829">
    <property type="term" value="C:cytosol"/>
    <property type="evidence" value="ECO:0007669"/>
    <property type="project" value="TreeGrafter"/>
</dbReference>
<evidence type="ECO:0000259" key="9">
    <source>
        <dbReference type="Pfam" id="PF02108"/>
    </source>
</evidence>
<dbReference type="Pfam" id="PF02108">
    <property type="entry name" value="FliH"/>
    <property type="match status" value="1"/>
</dbReference>
<dbReference type="EMBL" id="UINC01144036">
    <property type="protein sequence ID" value="SVD33302.1"/>
    <property type="molecule type" value="Genomic_DNA"/>
</dbReference>
<dbReference type="PANTHER" id="PTHR34982:SF1">
    <property type="entry name" value="FLAGELLAR ASSEMBLY PROTEIN FLIH"/>
    <property type="match status" value="1"/>
</dbReference>
<evidence type="ECO:0000256" key="2">
    <source>
        <dbReference type="ARBA" id="ARBA00006602"/>
    </source>
</evidence>
<proteinExistence type="inferred from homology"/>
<feature type="region of interest" description="Disordered" evidence="8">
    <location>
        <begin position="29"/>
        <end position="58"/>
    </location>
</feature>
<name>A0A382UGR3_9ZZZZ</name>
<keyword evidence="3" id="KW-0813">Transport</keyword>
<evidence type="ECO:0000256" key="7">
    <source>
        <dbReference type="SAM" id="Coils"/>
    </source>
</evidence>
<comment type="similarity">
    <text evidence="2">Belongs to the FliH family.</text>
</comment>
<feature type="domain" description="Flagellar assembly protein FliH/Type III secretion system HrpE" evidence="9">
    <location>
        <begin position="86"/>
        <end position="207"/>
    </location>
</feature>
<keyword evidence="7" id="KW-0175">Coiled coil</keyword>
<dbReference type="GO" id="GO:0044781">
    <property type="term" value="P:bacterial-type flagellum organization"/>
    <property type="evidence" value="ECO:0007669"/>
    <property type="project" value="UniProtKB-KW"/>
</dbReference>
<keyword evidence="4" id="KW-1005">Bacterial flagellum biogenesis</keyword>
<dbReference type="AlphaFoldDB" id="A0A382UGR3"/>
<dbReference type="InterPro" id="IPR018035">
    <property type="entry name" value="Flagellar_FliH/T3SS_HrpE"/>
</dbReference>
<dbReference type="GO" id="GO:0015031">
    <property type="term" value="P:protein transport"/>
    <property type="evidence" value="ECO:0007669"/>
    <property type="project" value="UniProtKB-KW"/>
</dbReference>
<keyword evidence="5" id="KW-0653">Protein transport</keyword>
<evidence type="ECO:0000313" key="10">
    <source>
        <dbReference type="EMBL" id="SVD33302.1"/>
    </source>
</evidence>
<evidence type="ECO:0000256" key="1">
    <source>
        <dbReference type="ARBA" id="ARBA00003041"/>
    </source>
</evidence>
<dbReference type="InterPro" id="IPR051472">
    <property type="entry name" value="T3SS_Stator/FliH"/>
</dbReference>
<protein>
    <recommendedName>
        <fullName evidence="9">Flagellar assembly protein FliH/Type III secretion system HrpE domain-containing protein</fullName>
    </recommendedName>
</protein>
<organism evidence="10">
    <name type="scientific">marine metagenome</name>
    <dbReference type="NCBI Taxonomy" id="408172"/>
    <lineage>
        <taxon>unclassified sequences</taxon>
        <taxon>metagenomes</taxon>
        <taxon>ecological metagenomes</taxon>
    </lineage>
</organism>
<evidence type="ECO:0000256" key="5">
    <source>
        <dbReference type="ARBA" id="ARBA00022927"/>
    </source>
</evidence>
<accession>A0A382UGR3</accession>
<keyword evidence="6" id="KW-1006">Bacterial flagellum protein export</keyword>